<dbReference type="Proteomes" id="UP000694865">
    <property type="component" value="Unplaced"/>
</dbReference>
<sequence length="329" mass="37364">MPSNDYFKFHVLVEGDAIPEYTKDGQAYVESDLFTSSSYMTQTVEEVHNELEVQQWPVTPYQVEITSADFAPDRLFRLFVDGKLVVSKVLGNGRSCLIKGFRVGNTIKEFLFSLPCYMINEHISDLPNPEKVGFIIVECCNISYGSPSHSYTKPFQYNQATKKDVHMITNGNYTLVTTKVGKEVESWTVNPNRQSYGRIIAGDILSTLSVKYMISHDLIEMGIHLQDENANMEDEMDRYADVQTDFEADLIVPQHTKLKPKVIDLHVVVPAYCLTDVQTRIKREVFTITEPQPASESEVKSEARMEDMEVEEMTIEIPGVPDIDVIVID</sequence>
<evidence type="ECO:0000313" key="1">
    <source>
        <dbReference type="Proteomes" id="UP000694865"/>
    </source>
</evidence>
<organism evidence="1 2">
    <name type="scientific">Saccoglossus kowalevskii</name>
    <name type="common">Acorn worm</name>
    <dbReference type="NCBI Taxonomy" id="10224"/>
    <lineage>
        <taxon>Eukaryota</taxon>
        <taxon>Metazoa</taxon>
        <taxon>Hemichordata</taxon>
        <taxon>Enteropneusta</taxon>
        <taxon>Harrimaniidae</taxon>
        <taxon>Saccoglossus</taxon>
    </lineage>
</organism>
<proteinExistence type="predicted"/>
<dbReference type="RefSeq" id="XP_006820006.1">
    <property type="nucleotide sequence ID" value="XM_006819943.1"/>
</dbReference>
<name>A0ABM0MJ15_SACKO</name>
<reference evidence="2" key="1">
    <citation type="submission" date="2025-08" db="UniProtKB">
        <authorList>
            <consortium name="RefSeq"/>
        </authorList>
    </citation>
    <scope>IDENTIFICATION</scope>
    <source>
        <tissue evidence="2">Testes</tissue>
    </source>
</reference>
<accession>A0ABM0MJ15</accession>
<dbReference type="GeneID" id="102802113"/>
<gene>
    <name evidence="2" type="primary">LOC102802113</name>
</gene>
<keyword evidence="1" id="KW-1185">Reference proteome</keyword>
<protein>
    <submittedName>
        <fullName evidence="2">Uncharacterized protein LOC102802113</fullName>
    </submittedName>
</protein>
<evidence type="ECO:0000313" key="2">
    <source>
        <dbReference type="RefSeq" id="XP_006820006.1"/>
    </source>
</evidence>